<proteinExistence type="predicted"/>
<reference evidence="8" key="1">
    <citation type="submission" date="2016-04" db="UniProtKB">
        <authorList>
            <consortium name="WormBaseParasite"/>
        </authorList>
    </citation>
    <scope>IDENTIFICATION</scope>
</reference>
<feature type="coiled-coil region" evidence="3">
    <location>
        <begin position="409"/>
        <end position="436"/>
    </location>
</feature>
<evidence type="ECO:0000256" key="2">
    <source>
        <dbReference type="ARBA" id="ARBA00022737"/>
    </source>
</evidence>
<organism evidence="8">
    <name type="scientific">Taenia asiatica</name>
    <name type="common">Asian tapeworm</name>
    <dbReference type="NCBI Taxonomy" id="60517"/>
    <lineage>
        <taxon>Eukaryota</taxon>
        <taxon>Metazoa</taxon>
        <taxon>Spiralia</taxon>
        <taxon>Lophotrochozoa</taxon>
        <taxon>Platyhelminthes</taxon>
        <taxon>Cestoda</taxon>
        <taxon>Eucestoda</taxon>
        <taxon>Cyclophyllidea</taxon>
        <taxon>Taeniidae</taxon>
        <taxon>Taenia</taxon>
    </lineage>
</organism>
<reference evidence="6 7" key="2">
    <citation type="submission" date="2018-11" db="EMBL/GenBank/DDBJ databases">
        <authorList>
            <consortium name="Pathogen Informatics"/>
        </authorList>
    </citation>
    <scope>NUCLEOTIDE SEQUENCE [LARGE SCALE GENOMIC DNA]</scope>
</reference>
<sequence>MNVGVNFGALDEERQRQEHLLRELQEIEAELTAPTLSKTNLPHLASMVGVELDKNTQCLHYLTGISELERYVTDVAAHFAERSIELSDPQALDKKVFTSKTLSDNVKSCWEYVDQLAMLAQIHIKTAAEYHQFFHEANEVEAKLEKHLRIAQRRQQVTAGQEGNLKDVSKIANELREQLESMRSLWNRCFALVKRSESVVPMRLRMGGVSKSQVTLDVANGQSGPITVRALISLTGPNYRIQQGEILPLIDNQKDTYLWKVQTSSGVVEVPSICFWVMGNDAEATERAVVLKQQCKKVWLEIIRLSRQRLYQEYTDILSQLTANNATCTKQEPLDDLVAAIHNHLITQLDDKGRLRTVVENFQRSVTDSRQRTPEEGLVLRESDLVRLRSPLMRLEDHLMAVGLMQEDMKQLNEYIENYLSEVTTEQNRIAKMVEQLARITTESQAQLADLASHLGKLAESHSDGSQAARPKMGPAYRSRSQPFDLEFKRNLKEGEGGKRARSQTIHLLDAMVQIGTESKSVETQCQDATSVADPPLREPKDTAVQLNARKPPVQRCAITQIGPISKATSTQVDVSDSSYSEDCYVTEDMKGIVKRSANEVLSDRRRKAQSASGLPRRPPVVQVNTCTQLGRMTHERSVSPIHALLQFCPNCQRSEFLEVQKEYEEIFSGSQRCQPVAHGSIQSEMHGNHICKRVQCGFPCLNDRSNLYCQVDVLGPLTDDAAVQSRALRCYTDIGTIEKVFEVDQEAFCATRFAPSKCHLVCKRVQTGMPKMCDLTDSFSQTMRARARPICDQVVSATQIGVMTRERECSPISSEDFTSLVPAQHQYIQARVRQPKIHKGESTVIAEASRIMDKESTATSLQMTHNENLYVEPIRTDLHEMDYSGPFIDSSTLRSANIDNSCPDLDRIARKGVFSVNSHIGLHPRYGRFETRQRRHKAMLRAASIAEMEYPIEMRASASLCHIASSPNVITQPVDRRTARLQTKSLPNLLEGERLIETQSADLSSVKVESTRSAHDDAAYQSRYATLQAISGPTARRKTVIDSEVQIGHAVDSGETQTSESIRSERFSKEKLIGSCSANARYVQQTHSLPGTVDGYMHTNHRSVGRSFVETHASQFPVRQYSAQAWKKVPDVAIAEVSQHAAHMPEVGIAEVQIHPTVHHDNKKVQVQAHVSNPVRLICVETPSIVQYDVSCDAMIRPQRVSKKAQVEMFEEPILAVPMQEPNVYAAPPVPKITSNVELQCEPPLPCAVVSCQQSPQTSNKKLQVSVQIPTGMRLGGAEVSPPAKTTYGKKLQVDFAAALLTSETQTLPEQEPEPILSSAPILQYSAPPTEFEDFSCDAPKPVEVLSKSTQSDPVHIPEMQGKRLQVSIKEPLESSVCQSFILGVNSFTQSEPEPLAVGKSQSIWEEAEPFMLKPPTPIPVVMAAPPPSGIDDGCDPIHVPTIEASSQAEKMETFGKKLQVTPEAYSTVALNTCYDLPVTRSVSTQVEPVQTVCEDVQIKPDPLASCKSQSVWIEELPIMLQQELTPVYSAPSKETSDFACNALLLPQMMGKKLQVTPEPLTLNVSQTTYDEPKPTPLAVGRSQALWTEPPP</sequence>
<keyword evidence="3" id="KW-0175">Coiled coil</keyword>
<gene>
    <name evidence="6" type="ORF">TASK_LOCUS1591</name>
</gene>
<dbReference type="Pfam" id="PF17902">
    <property type="entry name" value="SH3_10"/>
    <property type="match status" value="1"/>
</dbReference>
<dbReference type="GO" id="GO:0045104">
    <property type="term" value="P:intermediate filament cytoskeleton organization"/>
    <property type="evidence" value="ECO:0007669"/>
    <property type="project" value="InterPro"/>
</dbReference>
<evidence type="ECO:0000259" key="5">
    <source>
        <dbReference type="Pfam" id="PF17902"/>
    </source>
</evidence>
<evidence type="ECO:0000256" key="4">
    <source>
        <dbReference type="SAM" id="MobiDB-lite"/>
    </source>
</evidence>
<keyword evidence="7" id="KW-1185">Reference proteome</keyword>
<evidence type="ECO:0000313" key="6">
    <source>
        <dbReference type="EMBL" id="VDK23309.1"/>
    </source>
</evidence>
<dbReference type="EMBL" id="UYRS01000462">
    <property type="protein sequence ID" value="VDK23309.1"/>
    <property type="molecule type" value="Genomic_DNA"/>
</dbReference>
<evidence type="ECO:0000256" key="3">
    <source>
        <dbReference type="SAM" id="Coils"/>
    </source>
</evidence>
<dbReference type="PANTHER" id="PTHR23169">
    <property type="entry name" value="ENVOPLAKIN"/>
    <property type="match status" value="1"/>
</dbReference>
<dbReference type="Gene3D" id="2.30.30.40">
    <property type="entry name" value="SH3 Domains"/>
    <property type="match status" value="1"/>
</dbReference>
<dbReference type="Gene3D" id="1.20.58.60">
    <property type="match status" value="1"/>
</dbReference>
<protein>
    <submittedName>
        <fullName evidence="8">SH3_10 domain-containing protein</fullName>
    </submittedName>
</protein>
<name>A0A0R3VVZ8_TAEAS</name>
<feature type="region of interest" description="Disordered" evidence="4">
    <location>
        <begin position="460"/>
        <end position="479"/>
    </location>
</feature>
<evidence type="ECO:0000313" key="7">
    <source>
        <dbReference type="Proteomes" id="UP000282613"/>
    </source>
</evidence>
<accession>A0A0R3VVZ8</accession>
<evidence type="ECO:0000313" key="8">
    <source>
        <dbReference type="WBParaSite" id="TASK_0000159001-mRNA-1"/>
    </source>
</evidence>
<keyword evidence="2" id="KW-0677">Repeat</keyword>
<feature type="domain" description="Desmoplakin SH3" evidence="5">
    <location>
        <begin position="224"/>
        <end position="276"/>
    </location>
</feature>
<evidence type="ECO:0000256" key="1">
    <source>
        <dbReference type="ARBA" id="ARBA00022553"/>
    </source>
</evidence>
<keyword evidence="1" id="KW-0597">Phosphoprotein</keyword>
<dbReference type="InterPro" id="IPR043197">
    <property type="entry name" value="Plakin"/>
</dbReference>
<dbReference type="InterPro" id="IPR041615">
    <property type="entry name" value="Desmoplakin_SH3"/>
</dbReference>
<dbReference type="OrthoDB" id="18740at2759"/>
<dbReference type="WBParaSite" id="TASK_0000159001-mRNA-1">
    <property type="protein sequence ID" value="TASK_0000159001-mRNA-1"/>
    <property type="gene ID" value="TASK_0000159001"/>
</dbReference>
<dbReference type="Proteomes" id="UP000282613">
    <property type="component" value="Unassembled WGS sequence"/>
</dbReference>
<feature type="region of interest" description="Disordered" evidence="4">
    <location>
        <begin position="1567"/>
        <end position="1593"/>
    </location>
</feature>
<dbReference type="STRING" id="60517.A0A0R3VVZ8"/>